<feature type="signal peptide" evidence="5">
    <location>
        <begin position="1"/>
        <end position="23"/>
    </location>
</feature>
<evidence type="ECO:0000256" key="2">
    <source>
        <dbReference type="ARBA" id="ARBA00023008"/>
    </source>
</evidence>
<dbReference type="SUPFAM" id="SSF49503">
    <property type="entry name" value="Cupredoxins"/>
    <property type="match status" value="2"/>
</dbReference>
<dbReference type="Gene3D" id="2.60.40.420">
    <property type="entry name" value="Cupredoxins - blue copper proteins"/>
    <property type="match status" value="2"/>
</dbReference>
<dbReference type="Proteomes" id="UP000694861">
    <property type="component" value="Linkage group LG8"/>
</dbReference>
<protein>
    <submittedName>
        <fullName evidence="8">Uncharacterized protein LOC103339673</fullName>
    </submittedName>
</protein>
<keyword evidence="4" id="KW-1133">Transmembrane helix</keyword>
<reference evidence="8" key="2">
    <citation type="submission" date="2025-08" db="UniProtKB">
        <authorList>
            <consortium name="RefSeq"/>
        </authorList>
    </citation>
    <scope>IDENTIFICATION</scope>
</reference>
<sequence>MALRNIAALVLFVMMVLCGACSGAVYRVGDSDGWTSRGLVDYNKWASRKDFHVGDTLIFAYNNQFHNVMQVSDQDFQSCNATSAIATYTSGSDTFTLKRPGHFYFLCGAPGHCQAGQKVDIKVTLPVPESLIPSPSPSPYGSSSSASHQEEMSPRSTLSSAPTLNSCKLGFAVTAFMLVMALRNIAALVFLVMMAFCGACSGVVYRVGDSDGWTSRGLVDYNKWASMKDFHVGDMLIFAYNNQFHNVMQVSGQDFESCNASAISTYTSGSDTVTLKRPGHYYFLCGAPGHCQAGQKVDIKVTLPVPESLILSPCPSPYEFSSPSASHPEEISRSSTFSSAPTLNFLKLGFAITAFMLSLLRFVF</sequence>
<gene>
    <name evidence="8" type="primary">LOC103339673</name>
</gene>
<dbReference type="InterPro" id="IPR008972">
    <property type="entry name" value="Cupredoxin"/>
</dbReference>
<keyword evidence="4" id="KW-0812">Transmembrane</keyword>
<feature type="domain" description="Phytocyanin" evidence="6">
    <location>
        <begin position="24"/>
        <end position="125"/>
    </location>
</feature>
<dbReference type="CDD" id="cd11014">
    <property type="entry name" value="Mavicyanin"/>
    <property type="match status" value="2"/>
</dbReference>
<evidence type="ECO:0000256" key="4">
    <source>
        <dbReference type="SAM" id="Phobius"/>
    </source>
</evidence>
<proteinExistence type="predicted"/>
<dbReference type="InterPro" id="IPR003245">
    <property type="entry name" value="Phytocyanin_dom"/>
</dbReference>
<organism evidence="7 8">
    <name type="scientific">Prunus mume</name>
    <name type="common">Japanese apricot</name>
    <name type="synonym">Armeniaca mume</name>
    <dbReference type="NCBI Taxonomy" id="102107"/>
    <lineage>
        <taxon>Eukaryota</taxon>
        <taxon>Viridiplantae</taxon>
        <taxon>Streptophyta</taxon>
        <taxon>Embryophyta</taxon>
        <taxon>Tracheophyta</taxon>
        <taxon>Spermatophyta</taxon>
        <taxon>Magnoliopsida</taxon>
        <taxon>eudicotyledons</taxon>
        <taxon>Gunneridae</taxon>
        <taxon>Pentapetalae</taxon>
        <taxon>rosids</taxon>
        <taxon>fabids</taxon>
        <taxon>Rosales</taxon>
        <taxon>Rosaceae</taxon>
        <taxon>Amygdaloideae</taxon>
        <taxon>Amygdaleae</taxon>
        <taxon>Prunus</taxon>
    </lineage>
</organism>
<dbReference type="InterPro" id="IPR028871">
    <property type="entry name" value="BlueCu_1_BS"/>
</dbReference>
<feature type="transmembrane region" description="Helical" evidence="4">
    <location>
        <begin position="169"/>
        <end position="196"/>
    </location>
</feature>
<keyword evidence="2" id="KW-0186">Copper</keyword>
<dbReference type="InterPro" id="IPR039391">
    <property type="entry name" value="Phytocyanin-like"/>
</dbReference>
<dbReference type="GeneID" id="103339673"/>
<keyword evidence="1" id="KW-0479">Metal-binding</keyword>
<dbReference type="PROSITE" id="PS00196">
    <property type="entry name" value="COPPER_BLUE"/>
    <property type="match status" value="2"/>
</dbReference>
<feature type="compositionally biased region" description="Low complexity" evidence="3">
    <location>
        <begin position="132"/>
        <end position="147"/>
    </location>
</feature>
<dbReference type="PROSITE" id="PS51485">
    <property type="entry name" value="PHYTOCYANIN"/>
    <property type="match status" value="2"/>
</dbReference>
<name>A0ABM0PL75_PRUMU</name>
<feature type="domain" description="Phytocyanin" evidence="6">
    <location>
        <begin position="203"/>
        <end position="303"/>
    </location>
</feature>
<dbReference type="PANTHER" id="PTHR33021">
    <property type="entry name" value="BLUE COPPER PROTEIN"/>
    <property type="match status" value="1"/>
</dbReference>
<evidence type="ECO:0000256" key="5">
    <source>
        <dbReference type="SAM" id="SignalP"/>
    </source>
</evidence>
<evidence type="ECO:0000256" key="1">
    <source>
        <dbReference type="ARBA" id="ARBA00022723"/>
    </source>
</evidence>
<keyword evidence="4" id="KW-0472">Membrane</keyword>
<evidence type="ECO:0000259" key="6">
    <source>
        <dbReference type="PROSITE" id="PS51485"/>
    </source>
</evidence>
<dbReference type="InterPro" id="IPR041845">
    <property type="entry name" value="Mavicyanin"/>
</dbReference>
<evidence type="ECO:0000313" key="7">
    <source>
        <dbReference type="Proteomes" id="UP000694861"/>
    </source>
</evidence>
<feature type="chain" id="PRO_5045703459" evidence="5">
    <location>
        <begin position="24"/>
        <end position="364"/>
    </location>
</feature>
<accession>A0ABM0PL75</accession>
<keyword evidence="7" id="KW-1185">Reference proteome</keyword>
<feature type="region of interest" description="Disordered" evidence="3">
    <location>
        <begin position="132"/>
        <end position="161"/>
    </location>
</feature>
<evidence type="ECO:0000313" key="8">
    <source>
        <dbReference type="RefSeq" id="XP_008241227.1"/>
    </source>
</evidence>
<dbReference type="RefSeq" id="XP_008241227.1">
    <property type="nucleotide sequence ID" value="XM_008243005.1"/>
</dbReference>
<dbReference type="PANTHER" id="PTHR33021:SF356">
    <property type="entry name" value="MAVICYANIN"/>
    <property type="match status" value="1"/>
</dbReference>
<reference evidence="7" key="1">
    <citation type="journal article" date="2012" name="Nat. Commun.">
        <title>The genome of Prunus mume.</title>
        <authorList>
            <person name="Zhang Q."/>
            <person name="Chen W."/>
            <person name="Sun L."/>
            <person name="Zhao F."/>
            <person name="Huang B."/>
            <person name="Yang W."/>
            <person name="Tao Y."/>
            <person name="Wang J."/>
            <person name="Yuan Z."/>
            <person name="Fan G."/>
            <person name="Xing Z."/>
            <person name="Han C."/>
            <person name="Pan H."/>
            <person name="Zhong X."/>
            <person name="Shi W."/>
            <person name="Liang X."/>
            <person name="Du D."/>
            <person name="Sun F."/>
            <person name="Xu Z."/>
            <person name="Hao R."/>
            <person name="Lv T."/>
            <person name="Lv Y."/>
            <person name="Zheng Z."/>
            <person name="Sun M."/>
            <person name="Luo L."/>
            <person name="Cai M."/>
            <person name="Gao Y."/>
            <person name="Wang J."/>
            <person name="Yin Y."/>
            <person name="Xu X."/>
            <person name="Cheng T."/>
            <person name="Wang J."/>
        </authorList>
    </citation>
    <scope>NUCLEOTIDE SEQUENCE [LARGE SCALE GENOMIC DNA]</scope>
</reference>
<keyword evidence="5" id="KW-0732">Signal</keyword>
<dbReference type="Pfam" id="PF02298">
    <property type="entry name" value="Cu_bind_like"/>
    <property type="match status" value="2"/>
</dbReference>
<evidence type="ECO:0000256" key="3">
    <source>
        <dbReference type="SAM" id="MobiDB-lite"/>
    </source>
</evidence>
<feature type="transmembrane region" description="Helical" evidence="4">
    <location>
        <begin position="343"/>
        <end position="363"/>
    </location>
</feature>